<dbReference type="InterPro" id="IPR050940">
    <property type="entry name" value="Actin_reg-Ser/Thr_kinase"/>
</dbReference>
<dbReference type="GO" id="GO:0005737">
    <property type="term" value="C:cytoplasm"/>
    <property type="evidence" value="ECO:0007669"/>
    <property type="project" value="TreeGrafter"/>
</dbReference>
<feature type="compositionally biased region" description="Basic and acidic residues" evidence="7">
    <location>
        <begin position="269"/>
        <end position="293"/>
    </location>
</feature>
<reference evidence="9" key="3">
    <citation type="submission" date="2025-09" db="UniProtKB">
        <authorList>
            <consortium name="Ensembl"/>
        </authorList>
    </citation>
    <scope>IDENTIFICATION</scope>
</reference>
<dbReference type="GO" id="GO:0051496">
    <property type="term" value="P:positive regulation of stress fiber assembly"/>
    <property type="evidence" value="ECO:0007669"/>
    <property type="project" value="TreeGrafter"/>
</dbReference>
<accession>H3AZC5</accession>
<dbReference type="InterPro" id="IPR001245">
    <property type="entry name" value="Ser-Thr/Tyr_kinase_cat_dom"/>
</dbReference>
<dbReference type="PANTHER" id="PTHR46485">
    <property type="entry name" value="LIM DOMAIN KINASE 1"/>
    <property type="match status" value="1"/>
</dbReference>
<dbReference type="EMBL" id="AFYH01126516">
    <property type="status" value="NOT_ANNOTATED_CDS"/>
    <property type="molecule type" value="Genomic_DNA"/>
</dbReference>
<dbReference type="EMBL" id="AFYH01126510">
    <property type="status" value="NOT_ANNOTATED_CDS"/>
    <property type="molecule type" value="Genomic_DNA"/>
</dbReference>
<keyword evidence="5" id="KW-0418">Kinase</keyword>
<dbReference type="STRING" id="7897.ENSLACP00000014996"/>
<evidence type="ECO:0000259" key="8">
    <source>
        <dbReference type="PROSITE" id="PS50011"/>
    </source>
</evidence>
<dbReference type="GeneTree" id="ENSGT00940000157807"/>
<evidence type="ECO:0000313" key="9">
    <source>
        <dbReference type="Ensembl" id="ENSLACP00000014996.1"/>
    </source>
</evidence>
<dbReference type="EMBL" id="AFYH01126508">
    <property type="status" value="NOT_ANNOTATED_CDS"/>
    <property type="molecule type" value="Genomic_DNA"/>
</dbReference>
<dbReference type="EMBL" id="AFYH01126511">
    <property type="status" value="NOT_ANNOTATED_CDS"/>
    <property type="molecule type" value="Genomic_DNA"/>
</dbReference>
<dbReference type="EMBL" id="AFYH01126517">
    <property type="status" value="NOT_ANNOTATED_CDS"/>
    <property type="molecule type" value="Genomic_DNA"/>
</dbReference>
<dbReference type="Pfam" id="PF07714">
    <property type="entry name" value="PK_Tyr_Ser-Thr"/>
    <property type="match status" value="1"/>
</dbReference>
<dbReference type="PROSITE" id="PS50011">
    <property type="entry name" value="PROTEIN_KINASE_DOM"/>
    <property type="match status" value="1"/>
</dbReference>
<dbReference type="EMBL" id="AFYH01126515">
    <property type="status" value="NOT_ANNOTATED_CDS"/>
    <property type="molecule type" value="Genomic_DNA"/>
</dbReference>
<sequence>QVQHRQSGQIMVLKMNKLISNRANMLREVQLMNRLSHPNILRFKGVCVHEGQLHALTEYIKGIQLIGLLTSLEPLLNWTGTDGFCIYIARGLQPSPAKGSFFQPRLVEANCLVRCEESELTAVVGDFGLAEKIPDYSSTGENERLAVVGSPYWMAPEVLRGERYNEKADVFAYGIILCEVIARIQADPDYLPRTEPFSLLSVAFLLLFSTDPPPPNLALQLHALSMAAASRPSFAEIVQRLEVILVKVPFPRSLLEGLRYLTTGGSIDEKMGNSEQLDQKSAESRRPQLEQRLSRSYSDMFPPKSPTLVRIKDPYDIPKSTPTRVNPFSGREDLKGGKVKFFDTPSKSLISLTFDLPPPASYQVTPPITPEPMIEIMHPFSEPVILSRKCRSLPSSPELPRKKTELGLPAPSNVDSVDCSSSLESSERKFLLEPPPPERRTNGNLATVCSPAANRWNPEVGPPGGLALNNNNEVIVSKPQRWGKLTSPTGEGGLDCAASELSLPRSLGSERNENASTAPLTISSSALEQEEVVTCPGCCLGGFSFSSVCLRPTRNPPLYQNLNCESKSLIRKAHNRTKGLKGGPSGPPAEPSLTLPEAQS</sequence>
<keyword evidence="10" id="KW-1185">Reference proteome</keyword>
<dbReference type="Ensembl" id="ENSLACT00000015101.1">
    <property type="protein sequence ID" value="ENSLACP00000014996.1"/>
    <property type="gene ID" value="ENSLACG00000013198.1"/>
</dbReference>
<evidence type="ECO:0000313" key="10">
    <source>
        <dbReference type="Proteomes" id="UP000008672"/>
    </source>
</evidence>
<feature type="region of interest" description="Disordered" evidence="7">
    <location>
        <begin position="394"/>
        <end position="420"/>
    </location>
</feature>
<dbReference type="InParanoid" id="H3AZC5"/>
<keyword evidence="4" id="KW-0547">Nucleotide-binding</keyword>
<dbReference type="EMBL" id="AFYH01126514">
    <property type="status" value="NOT_ANNOTATED_CDS"/>
    <property type="molecule type" value="Genomic_DNA"/>
</dbReference>
<evidence type="ECO:0000256" key="4">
    <source>
        <dbReference type="ARBA" id="ARBA00022741"/>
    </source>
</evidence>
<evidence type="ECO:0000256" key="6">
    <source>
        <dbReference type="ARBA" id="ARBA00022840"/>
    </source>
</evidence>
<dbReference type="PANTHER" id="PTHR46485:SF3">
    <property type="entry name" value="DUAL SPECIFICITY TESTIS-SPECIFIC PROTEIN KINASE 1"/>
    <property type="match status" value="1"/>
</dbReference>
<proteinExistence type="inferred from homology"/>
<dbReference type="HOGENOM" id="CLU_018577_0_0_1"/>
<dbReference type="InterPro" id="IPR000719">
    <property type="entry name" value="Prot_kinase_dom"/>
</dbReference>
<dbReference type="EMBL" id="AFYH01126509">
    <property type="status" value="NOT_ANNOTATED_CDS"/>
    <property type="molecule type" value="Genomic_DNA"/>
</dbReference>
<keyword evidence="2" id="KW-0723">Serine/threonine-protein kinase</keyword>
<dbReference type="Gene3D" id="3.30.200.20">
    <property type="entry name" value="Phosphorylase Kinase, domain 1"/>
    <property type="match status" value="1"/>
</dbReference>
<dbReference type="Proteomes" id="UP000008672">
    <property type="component" value="Unassembled WGS sequence"/>
</dbReference>
<dbReference type="InterPro" id="IPR011009">
    <property type="entry name" value="Kinase-like_dom_sf"/>
</dbReference>
<protein>
    <submittedName>
        <fullName evidence="9">Testis associated actin remodelling kinase 1</fullName>
    </submittedName>
</protein>
<evidence type="ECO:0000256" key="7">
    <source>
        <dbReference type="SAM" id="MobiDB-lite"/>
    </source>
</evidence>
<evidence type="ECO:0000256" key="5">
    <source>
        <dbReference type="ARBA" id="ARBA00022777"/>
    </source>
</evidence>
<dbReference type="Bgee" id="ENSLACG00000013198">
    <property type="expression patterns" value="Expressed in pelvic fin and 3 other cell types or tissues"/>
</dbReference>
<name>H3AZC5_LATCH</name>
<dbReference type="GO" id="GO:0004674">
    <property type="term" value="F:protein serine/threonine kinase activity"/>
    <property type="evidence" value="ECO:0007669"/>
    <property type="project" value="UniProtKB-KW"/>
</dbReference>
<feature type="region of interest" description="Disordered" evidence="7">
    <location>
        <begin position="573"/>
        <end position="600"/>
    </location>
</feature>
<keyword evidence="3" id="KW-0808">Transferase</keyword>
<dbReference type="GO" id="GO:0030036">
    <property type="term" value="P:actin cytoskeleton organization"/>
    <property type="evidence" value="ECO:0007669"/>
    <property type="project" value="TreeGrafter"/>
</dbReference>
<gene>
    <name evidence="9" type="primary">TESK1</name>
</gene>
<dbReference type="GO" id="GO:0005634">
    <property type="term" value="C:nucleus"/>
    <property type="evidence" value="ECO:0007669"/>
    <property type="project" value="TreeGrafter"/>
</dbReference>
<comment type="similarity">
    <text evidence="1">Belongs to the protein kinase superfamily. TKL Ser/Thr protein kinase family.</text>
</comment>
<reference evidence="9" key="2">
    <citation type="submission" date="2025-08" db="UniProtKB">
        <authorList>
            <consortium name="Ensembl"/>
        </authorList>
    </citation>
    <scope>IDENTIFICATION</scope>
</reference>
<organism evidence="9 10">
    <name type="scientific">Latimeria chalumnae</name>
    <name type="common">Coelacanth</name>
    <dbReference type="NCBI Taxonomy" id="7897"/>
    <lineage>
        <taxon>Eukaryota</taxon>
        <taxon>Metazoa</taxon>
        <taxon>Chordata</taxon>
        <taxon>Craniata</taxon>
        <taxon>Vertebrata</taxon>
        <taxon>Euteleostomi</taxon>
        <taxon>Coelacanthiformes</taxon>
        <taxon>Coelacanthidae</taxon>
        <taxon>Latimeria</taxon>
    </lineage>
</organism>
<dbReference type="OMA" id="TEENTFC"/>
<dbReference type="FunCoup" id="H3AZC5">
    <property type="interactions" value="1780"/>
</dbReference>
<dbReference type="GO" id="GO:0005524">
    <property type="term" value="F:ATP binding"/>
    <property type="evidence" value="ECO:0007669"/>
    <property type="project" value="UniProtKB-KW"/>
</dbReference>
<dbReference type="EMBL" id="AFYH01126512">
    <property type="status" value="NOT_ANNOTATED_CDS"/>
    <property type="molecule type" value="Genomic_DNA"/>
</dbReference>
<dbReference type="EMBL" id="AFYH01126513">
    <property type="status" value="NOT_ANNOTATED_CDS"/>
    <property type="molecule type" value="Genomic_DNA"/>
</dbReference>
<evidence type="ECO:0000256" key="2">
    <source>
        <dbReference type="ARBA" id="ARBA00022527"/>
    </source>
</evidence>
<dbReference type="eggNOG" id="ENOG502QTCP">
    <property type="taxonomic scope" value="Eukaryota"/>
</dbReference>
<evidence type="ECO:0000256" key="1">
    <source>
        <dbReference type="ARBA" id="ARBA00005843"/>
    </source>
</evidence>
<dbReference type="AlphaFoldDB" id="H3AZC5"/>
<keyword evidence="6" id="KW-0067">ATP-binding</keyword>
<feature type="domain" description="Protein kinase" evidence="8">
    <location>
        <begin position="1"/>
        <end position="245"/>
    </location>
</feature>
<dbReference type="Gene3D" id="1.10.510.10">
    <property type="entry name" value="Transferase(Phosphotransferase) domain 1"/>
    <property type="match status" value="1"/>
</dbReference>
<dbReference type="SUPFAM" id="SSF56112">
    <property type="entry name" value="Protein kinase-like (PK-like)"/>
    <property type="match status" value="1"/>
</dbReference>
<reference evidence="10" key="1">
    <citation type="submission" date="2011-08" db="EMBL/GenBank/DDBJ databases">
        <title>The draft genome of Latimeria chalumnae.</title>
        <authorList>
            <person name="Di Palma F."/>
            <person name="Alfoldi J."/>
            <person name="Johnson J."/>
            <person name="Berlin A."/>
            <person name="Gnerre S."/>
            <person name="Jaffe D."/>
            <person name="MacCallum I."/>
            <person name="Young S."/>
            <person name="Walker B.J."/>
            <person name="Lander E."/>
            <person name="Lindblad-Toh K."/>
        </authorList>
    </citation>
    <scope>NUCLEOTIDE SEQUENCE [LARGE SCALE GENOMIC DNA]</scope>
    <source>
        <strain evidence="10">Wild caught</strain>
    </source>
</reference>
<feature type="region of interest" description="Disordered" evidence="7">
    <location>
        <begin position="269"/>
        <end position="302"/>
    </location>
</feature>
<evidence type="ECO:0000256" key="3">
    <source>
        <dbReference type="ARBA" id="ARBA00022679"/>
    </source>
</evidence>